<dbReference type="AlphaFoldDB" id="A0A1F8EZI9"/>
<keyword evidence="1" id="KW-0472">Membrane</keyword>
<evidence type="ECO:0000313" key="2">
    <source>
        <dbReference type="EMBL" id="OGN06273.1"/>
    </source>
</evidence>
<dbReference type="InterPro" id="IPR012902">
    <property type="entry name" value="N_methyl_site"/>
</dbReference>
<dbReference type="NCBIfam" id="TIGR02532">
    <property type="entry name" value="IV_pilin_GFxxxE"/>
    <property type="match status" value="1"/>
</dbReference>
<dbReference type="Pfam" id="PF07963">
    <property type="entry name" value="N_methyl"/>
    <property type="match status" value="1"/>
</dbReference>
<feature type="transmembrane region" description="Helical" evidence="1">
    <location>
        <begin position="6"/>
        <end position="28"/>
    </location>
</feature>
<reference evidence="2 3" key="1">
    <citation type="journal article" date="2016" name="Nat. Commun.">
        <title>Thousands of microbial genomes shed light on interconnected biogeochemical processes in an aquifer system.</title>
        <authorList>
            <person name="Anantharaman K."/>
            <person name="Brown C.T."/>
            <person name="Hug L.A."/>
            <person name="Sharon I."/>
            <person name="Castelle C.J."/>
            <person name="Probst A.J."/>
            <person name="Thomas B.C."/>
            <person name="Singh A."/>
            <person name="Wilkins M.J."/>
            <person name="Karaoz U."/>
            <person name="Brodie E.L."/>
            <person name="Williams K.H."/>
            <person name="Hubbard S.S."/>
            <person name="Banfield J.F."/>
        </authorList>
    </citation>
    <scope>NUCLEOTIDE SEQUENCE [LARGE SCALE GENOMIC DNA]</scope>
</reference>
<proteinExistence type="predicted"/>
<protein>
    <recommendedName>
        <fullName evidence="4">Prepilin-type N-terminal cleavage/methylation domain-containing protein</fullName>
    </recommendedName>
</protein>
<name>A0A1F8EZI9_9BACT</name>
<sequence length="200" mass="22209">MRGFTLIEILISITILSGIVFIVGMFGLDIFNFQIFLGDAFTIQQEISLTLTNMGIEVRSIGPSANGSYPIESASDSSIVFYSDIDGDTIFERVRYFVSGGYLKRGIIEPVGSPANYPLENEKVKDLTANVILPPISSQSLFIYYGLNYDGSQNPLSAPVDVNQIRLIKATVTADRTPQDIKSRLEYSSMMMIRNLRNDQ</sequence>
<keyword evidence="1" id="KW-1133">Transmembrane helix</keyword>
<evidence type="ECO:0000256" key="1">
    <source>
        <dbReference type="SAM" id="Phobius"/>
    </source>
</evidence>
<accession>A0A1F8EZI9</accession>
<keyword evidence="1" id="KW-0812">Transmembrane</keyword>
<gene>
    <name evidence="2" type="ORF">A3B86_04100</name>
</gene>
<dbReference type="Proteomes" id="UP000176834">
    <property type="component" value="Unassembled WGS sequence"/>
</dbReference>
<dbReference type="EMBL" id="MGJN01000020">
    <property type="protein sequence ID" value="OGN06273.1"/>
    <property type="molecule type" value="Genomic_DNA"/>
</dbReference>
<evidence type="ECO:0008006" key="4">
    <source>
        <dbReference type="Google" id="ProtNLM"/>
    </source>
</evidence>
<organism evidence="2 3">
    <name type="scientific">Candidatus Yanofskybacteria bacterium RIFCSPHIGHO2_02_FULL_38_22b</name>
    <dbReference type="NCBI Taxonomy" id="1802673"/>
    <lineage>
        <taxon>Bacteria</taxon>
        <taxon>Candidatus Yanofskyibacteriota</taxon>
    </lineage>
</organism>
<evidence type="ECO:0000313" key="3">
    <source>
        <dbReference type="Proteomes" id="UP000176834"/>
    </source>
</evidence>
<comment type="caution">
    <text evidence="2">The sequence shown here is derived from an EMBL/GenBank/DDBJ whole genome shotgun (WGS) entry which is preliminary data.</text>
</comment>
<dbReference type="PROSITE" id="PS00409">
    <property type="entry name" value="PROKAR_NTER_METHYL"/>
    <property type="match status" value="1"/>
</dbReference>